<protein>
    <submittedName>
        <fullName evidence="3">Bm2761, isoform a</fullName>
    </submittedName>
</protein>
<accession>A0A1I9G617</accession>
<evidence type="ECO:0000313" key="3">
    <source>
        <dbReference type="EMBL" id="CDQ02268.1"/>
    </source>
</evidence>
<comment type="similarity">
    <text evidence="1">Belongs to the UBR4 family.</text>
</comment>
<organism evidence="3">
    <name type="scientific">Brugia malayi</name>
    <name type="common">Filarial nematode worm</name>
    <dbReference type="NCBI Taxonomy" id="6279"/>
    <lineage>
        <taxon>Eukaryota</taxon>
        <taxon>Metazoa</taxon>
        <taxon>Ecdysozoa</taxon>
        <taxon>Nematoda</taxon>
        <taxon>Chromadorea</taxon>
        <taxon>Rhabditida</taxon>
        <taxon>Spirurina</taxon>
        <taxon>Spiruromorpha</taxon>
        <taxon>Filarioidea</taxon>
        <taxon>Onchocercidae</taxon>
        <taxon>Brugia</taxon>
    </lineage>
</organism>
<keyword evidence="1" id="KW-0862">Zinc</keyword>
<keyword evidence="1" id="KW-0479">Metal-binding</keyword>
<dbReference type="PANTHER" id="PTHR21725:SF1">
    <property type="entry name" value="E3 UBIQUITIN-PROTEIN LIGASE UBR4"/>
    <property type="match status" value="1"/>
</dbReference>
<sequence>MLLMRIKEEDFLIQIEKDALQEDYLQGRMLGNPYKSSDAGMGPLMRDIKNKICRDCELVALLDDDTGMELLVNQQIVALDLSVNDVYEKLWRSDHHGQAMVIVYRMRGLLGDATEPFIKTLANTNGGGIKEKSIEETIALQYLELSRILLVDVLATDRIEKVCFLLLFFFGYSNIYTKLQSIGGASFEQTSWLLELSMGSDEELSASLLEAVTSIAPNLCLGNSDKVLMKLSNISNKASVIDNDRKIRDRVVQKVEILCKITSAIHDSASGRTLKKKMMDAGLITDACRYLAENHPPIFNVSVMGPEWKYFLSKPSLKYVLKLMAGMARSHKPSQEAIAENSLPILHRLEQISSAEHIGTLAENVMEELKKNDQVAVQIEKVRQETKIKKRQLAMAMRQKQLSKMGMEIGKKGQVKVGYSVRLNLKENKVINGRNYSFTTVSMAGSRSEWASAALHNANTKCNVIMPIWSKQVKDSDMEHSFQRLSTDLEVAVDCDTINLDSLTLDIAELLDRFVKFRSFSALSHGGGRESNMQYMAILILLVQYLKKISISLVMDTAEQWNDKRLDLLKSLQGSKKSWKDARHELLVWVAVDYYHNKILQCRTGDRTQHMRENIIKILENCSKFVSYFDSELSQCRSYGELMKAVGKLT</sequence>
<dbReference type="GO" id="GO:0008270">
    <property type="term" value="F:zinc ion binding"/>
    <property type="evidence" value="ECO:0007669"/>
    <property type="project" value="UniProtKB-KW"/>
</dbReference>
<dbReference type="PANTHER" id="PTHR21725">
    <property type="entry name" value="E3 UBIQUITIN-PROTEIN LIGASE UBR4"/>
    <property type="match status" value="1"/>
</dbReference>
<dbReference type="AlphaFoldDB" id="A0A1I9G617"/>
<name>A0A1I9G617_BRUMA</name>
<keyword evidence="1" id="KW-0863">Zinc-finger</keyword>
<feature type="domain" description="E3 ubiquitin ligase UBR4 C-terminal" evidence="2">
    <location>
        <begin position="29"/>
        <end position="125"/>
    </location>
</feature>
<gene>
    <name evidence="3" type="primary">Bm2761</name>
    <name evidence="3" type="ORF">BM_Bm2761</name>
</gene>
<reference evidence="3" key="2">
    <citation type="submission" date="2012-12" db="EMBL/GenBank/DDBJ databases">
        <authorList>
            <consortium name="WormBase Consortium"/>
            <person name="Ghedin E."/>
            <person name="Paulini M."/>
        </authorList>
    </citation>
    <scope>NUCLEOTIDE SEQUENCE</scope>
    <source>
        <strain evidence="3">FR3</strain>
    </source>
</reference>
<feature type="region of interest" description="UBR4 E3 catalytic module" evidence="1">
    <location>
        <begin position="442"/>
        <end position="650"/>
    </location>
</feature>
<dbReference type="InterPro" id="IPR045189">
    <property type="entry name" value="UBR4-like"/>
</dbReference>
<feature type="region of interest" description="UBR4 E3 catalytic module" evidence="1">
    <location>
        <begin position="315"/>
        <end position="407"/>
    </location>
</feature>
<dbReference type="PROSITE" id="PS52043">
    <property type="entry name" value="UBR4_E3"/>
    <property type="match status" value="2"/>
</dbReference>
<dbReference type="EMBL" id="LN857024">
    <property type="protein sequence ID" value="CDQ02268.1"/>
    <property type="molecule type" value="Genomic_DNA"/>
</dbReference>
<feature type="domain" description="E3 ubiquitin ligase UBR4 C-terminal" evidence="2">
    <location>
        <begin position="443"/>
        <end position="546"/>
    </location>
</feature>
<evidence type="ECO:0000256" key="1">
    <source>
        <dbReference type="PROSITE-ProRule" id="PRU01388"/>
    </source>
</evidence>
<evidence type="ECO:0000259" key="2">
    <source>
        <dbReference type="Pfam" id="PF13764"/>
    </source>
</evidence>
<dbReference type="Pfam" id="PF13764">
    <property type="entry name" value="E3_UbLigase_R4"/>
    <property type="match status" value="3"/>
</dbReference>
<feature type="domain" description="E3 ubiquitin ligase UBR4 C-terminal" evidence="2">
    <location>
        <begin position="188"/>
        <end position="419"/>
    </location>
</feature>
<reference evidence="3" key="1">
    <citation type="journal article" date="2007" name="Science">
        <title>Draft genome of the filarial nematode parasite Brugia malayi.</title>
        <authorList>
            <person name="Ghedin E."/>
            <person name="Wang S."/>
            <person name="Spiro D."/>
            <person name="Caler E."/>
            <person name="Zhao Q."/>
            <person name="Crabtree J."/>
            <person name="Allen J.E."/>
            <person name="Delcher A.L."/>
            <person name="Guiliano D.B."/>
            <person name="Miranda-Saavedra D."/>
            <person name="Angiuoli S.V."/>
            <person name="Creasy T."/>
            <person name="Amedeo P."/>
            <person name="Haas B."/>
            <person name="El-Sayed N.M."/>
            <person name="Wortman J.R."/>
            <person name="Feldblyum T."/>
            <person name="Tallon L."/>
            <person name="Schatz M."/>
            <person name="Shumway M."/>
            <person name="Koo H."/>
            <person name="Salzberg S.L."/>
            <person name="Schobel S."/>
            <person name="Pertea M."/>
            <person name="Pop M."/>
            <person name="White O."/>
            <person name="Barton G.J."/>
            <person name="Carlow C.K."/>
            <person name="Crawford M.J."/>
            <person name="Daub J."/>
            <person name="Dimmic M.W."/>
            <person name="Estes C.F."/>
            <person name="Foster J.M."/>
            <person name="Ganatra M."/>
            <person name="Gregory W.F."/>
            <person name="Johnson N.M."/>
            <person name="Jin J."/>
            <person name="Komuniecki R."/>
            <person name="Korf I."/>
            <person name="Kumar S."/>
            <person name="Laney S."/>
            <person name="Li B.W."/>
            <person name="Li W."/>
            <person name="Lindblom T.H."/>
            <person name="Lustigman S."/>
            <person name="Ma D."/>
            <person name="Maina C.V."/>
            <person name="Martin D.M."/>
            <person name="McCarter J.P."/>
            <person name="McReynolds L."/>
            <person name="Mitreva M."/>
            <person name="Nutman T.B."/>
            <person name="Parkinson J."/>
            <person name="Peregrin-Alvarez J.M."/>
            <person name="Poole C."/>
            <person name="Ren Q."/>
            <person name="Saunders L."/>
            <person name="Sluder A.E."/>
            <person name="Smith K."/>
            <person name="Stanke M."/>
            <person name="Unnasch T.R."/>
            <person name="Ware J."/>
            <person name="Wei A.D."/>
            <person name="Weil G."/>
            <person name="Williams D.J."/>
            <person name="Zhang Y."/>
            <person name="Williams S.A."/>
            <person name="Fraser-Liggett C."/>
            <person name="Slatko B."/>
            <person name="Blaxter M.L."/>
            <person name="Scott A.L."/>
        </authorList>
    </citation>
    <scope>NUCLEOTIDE SEQUENCE</scope>
    <source>
        <strain evidence="3">FR3</strain>
    </source>
</reference>
<proteinExistence type="inferred from homology"/>
<dbReference type="InterPro" id="IPR025704">
    <property type="entry name" value="E3_Ub_ligase_UBR4_C"/>
</dbReference>